<dbReference type="InterPro" id="IPR025166">
    <property type="entry name" value="Integrase_DNA_bind_dom"/>
</dbReference>
<evidence type="ECO:0000256" key="1">
    <source>
        <dbReference type="ARBA" id="ARBA00008857"/>
    </source>
</evidence>
<evidence type="ECO:0000313" key="6">
    <source>
        <dbReference type="Proteomes" id="UP000234626"/>
    </source>
</evidence>
<feature type="compositionally biased region" description="Polar residues" evidence="3">
    <location>
        <begin position="53"/>
        <end position="65"/>
    </location>
</feature>
<feature type="compositionally biased region" description="Basic and acidic residues" evidence="3">
    <location>
        <begin position="67"/>
        <end position="77"/>
    </location>
</feature>
<dbReference type="PANTHER" id="PTHR30629:SF2">
    <property type="entry name" value="PROPHAGE INTEGRASE INTS-RELATED"/>
    <property type="match status" value="1"/>
</dbReference>
<dbReference type="Gene3D" id="3.30.160.390">
    <property type="entry name" value="Integrase, DNA-binding domain"/>
    <property type="match status" value="1"/>
</dbReference>
<dbReference type="InterPro" id="IPR050808">
    <property type="entry name" value="Phage_Integrase"/>
</dbReference>
<sequence>MVNPNGSRYWRLKYRIAGKEKLLALGVYPAVTLAAARLKRVEAKKCLADGLDPTSSKPQKNQPQQIDRLDSGGEPRRAGGMFRCMGAGVRQRQPGAVTGHCAGIRVFKCLWHEPLYAAAL</sequence>
<organism evidence="5 6">
    <name type="scientific">Chimaeribacter arupi</name>
    <dbReference type="NCBI Taxonomy" id="2060066"/>
    <lineage>
        <taxon>Bacteria</taxon>
        <taxon>Pseudomonadati</taxon>
        <taxon>Pseudomonadota</taxon>
        <taxon>Gammaproteobacteria</taxon>
        <taxon>Enterobacterales</taxon>
        <taxon>Yersiniaceae</taxon>
        <taxon>Chimaeribacter</taxon>
    </lineage>
</organism>
<dbReference type="Proteomes" id="UP000234626">
    <property type="component" value="Unassembled WGS sequence"/>
</dbReference>
<feature type="domain" description="Integrase DNA-binding" evidence="4">
    <location>
        <begin position="2"/>
        <end position="57"/>
    </location>
</feature>
<keyword evidence="6" id="KW-1185">Reference proteome</keyword>
<dbReference type="InterPro" id="IPR038488">
    <property type="entry name" value="Integrase_DNA-bd_sf"/>
</dbReference>
<dbReference type="GO" id="GO:0015074">
    <property type="term" value="P:DNA integration"/>
    <property type="evidence" value="ECO:0007669"/>
    <property type="project" value="UniProtKB-KW"/>
</dbReference>
<protein>
    <recommendedName>
        <fullName evidence="4">Integrase DNA-binding domain-containing protein</fullName>
    </recommendedName>
</protein>
<keyword evidence="2" id="KW-0229">DNA integration</keyword>
<dbReference type="PANTHER" id="PTHR30629">
    <property type="entry name" value="PROPHAGE INTEGRASE"/>
    <property type="match status" value="1"/>
</dbReference>
<dbReference type="Pfam" id="PF13356">
    <property type="entry name" value="Arm-DNA-bind_3"/>
    <property type="match status" value="1"/>
</dbReference>
<comment type="similarity">
    <text evidence="1">Belongs to the 'phage' integrase family.</text>
</comment>
<evidence type="ECO:0000259" key="4">
    <source>
        <dbReference type="Pfam" id="PF13356"/>
    </source>
</evidence>
<feature type="region of interest" description="Disordered" evidence="3">
    <location>
        <begin position="49"/>
        <end position="80"/>
    </location>
</feature>
<evidence type="ECO:0000256" key="3">
    <source>
        <dbReference type="SAM" id="MobiDB-lite"/>
    </source>
</evidence>
<dbReference type="AlphaFoldDB" id="A0A2N5EQ48"/>
<name>A0A2N5EQ48_9GAMM</name>
<reference evidence="5 6" key="1">
    <citation type="submission" date="2017-12" db="EMBL/GenBank/DDBJ databases">
        <title>Characterization of six clinical isolates of Enterochimera gen. nov., a novel genus of the Yersiniaciae family and the three species Enterochimera arupensis sp. nov., Enterochimera coloradensis sp. nov, and Enterochimera californica sp. nov.</title>
        <authorList>
            <person name="Rossi A."/>
            <person name="Fisher M."/>
        </authorList>
    </citation>
    <scope>NUCLEOTIDE SEQUENCE [LARGE SCALE GENOMIC DNA]</scope>
    <source>
        <strain evidence="5 6">2016Iso1</strain>
    </source>
</reference>
<dbReference type="OrthoDB" id="9795573at2"/>
<comment type="caution">
    <text evidence="5">The sequence shown here is derived from an EMBL/GenBank/DDBJ whole genome shotgun (WGS) entry which is preliminary data.</text>
</comment>
<evidence type="ECO:0000256" key="2">
    <source>
        <dbReference type="ARBA" id="ARBA00022908"/>
    </source>
</evidence>
<accession>A0A2N5EQ48</accession>
<proteinExistence type="inferred from homology"/>
<evidence type="ECO:0000313" key="5">
    <source>
        <dbReference type="EMBL" id="PLR51526.1"/>
    </source>
</evidence>
<gene>
    <name evidence="5" type="ORF">CYR34_07535</name>
</gene>
<dbReference type="EMBL" id="PJZK01000005">
    <property type="protein sequence ID" value="PLR51526.1"/>
    <property type="molecule type" value="Genomic_DNA"/>
</dbReference>